<dbReference type="Proteomes" id="UP000009154">
    <property type="component" value="Chromosome"/>
</dbReference>
<dbReference type="AlphaFoldDB" id="H6N185"/>
<proteinExistence type="predicted"/>
<dbReference type="KEGG" id="gpo:GPOL_c48560"/>
<reference evidence="2 3" key="1">
    <citation type="journal article" date="2012" name="Appl. Environ. Microbiol.">
        <title>Involvement of two latex-clearing proteins during rubber degradation and insights into the subsequent degradation pathway revealed by the genome sequence of Gordonia polyisoprenivorans strain VH2.</title>
        <authorList>
            <person name="Hiessl S."/>
            <person name="Schuldes J."/>
            <person name="Thurmer A."/>
            <person name="Halbsguth T."/>
            <person name="Broker D."/>
            <person name="Angelov A."/>
            <person name="Liebl W."/>
            <person name="Daniel R."/>
            <person name="Steinbuchel A."/>
        </authorList>
    </citation>
    <scope>NUCLEOTIDE SEQUENCE [LARGE SCALE GENOMIC DNA]</scope>
    <source>
        <strain evidence="3">DSM 44266 / VH2</strain>
    </source>
</reference>
<accession>H6N185</accession>
<dbReference type="EMBL" id="CP003119">
    <property type="protein sequence ID" value="AFA75850.1"/>
    <property type="molecule type" value="Genomic_DNA"/>
</dbReference>
<evidence type="ECO:0008006" key="4">
    <source>
        <dbReference type="Google" id="ProtNLM"/>
    </source>
</evidence>
<protein>
    <recommendedName>
        <fullName evidence="4">Serine protease</fullName>
    </recommendedName>
</protein>
<feature type="chain" id="PRO_5039681463" description="Serine protease" evidence="1">
    <location>
        <begin position="40"/>
        <end position="323"/>
    </location>
</feature>
<dbReference type="eggNOG" id="ENOG502ZCK5">
    <property type="taxonomic scope" value="Bacteria"/>
</dbReference>
<gene>
    <name evidence="2" type="ordered locus">GPOL_c48560</name>
</gene>
<dbReference type="HOGENOM" id="CLU_074544_0_0_11"/>
<name>H6N185_GORPV</name>
<evidence type="ECO:0000313" key="2">
    <source>
        <dbReference type="EMBL" id="AFA75850.1"/>
    </source>
</evidence>
<keyword evidence="1" id="KW-0732">Signal</keyword>
<evidence type="ECO:0000313" key="3">
    <source>
        <dbReference type="Proteomes" id="UP000009154"/>
    </source>
</evidence>
<keyword evidence="3" id="KW-1185">Reference proteome</keyword>
<feature type="signal peptide" evidence="1">
    <location>
        <begin position="1"/>
        <end position="39"/>
    </location>
</feature>
<evidence type="ECO:0000256" key="1">
    <source>
        <dbReference type="SAM" id="SignalP"/>
    </source>
</evidence>
<organism evidence="2 3">
    <name type="scientific">Gordonia polyisoprenivorans (strain DSM 44266 / VH2)</name>
    <dbReference type="NCBI Taxonomy" id="1112204"/>
    <lineage>
        <taxon>Bacteria</taxon>
        <taxon>Bacillati</taxon>
        <taxon>Actinomycetota</taxon>
        <taxon>Actinomycetes</taxon>
        <taxon>Mycobacteriales</taxon>
        <taxon>Gordoniaceae</taxon>
        <taxon>Gordonia</taxon>
    </lineage>
</organism>
<dbReference type="SUPFAM" id="SSF50494">
    <property type="entry name" value="Trypsin-like serine proteases"/>
    <property type="match status" value="1"/>
</dbReference>
<dbReference type="STRING" id="1112204.GPOL_c48560"/>
<dbReference type="InterPro" id="IPR009003">
    <property type="entry name" value="Peptidase_S1_PA"/>
</dbReference>
<sequence length="323" mass="33426">MTSQGNRSGYSARVRTNIAEPRRRMAVACVAAAAFVAVAASACGTSTAPRPATPATPQMTVAADAAKVDFASADSATITPGVQTYTGDAQCTTNYVFVDKSGNVYLGQAAHCSGTGKDTETNGCQNNSLPIGTAVTFNKGGNPITGVGTQLGAGTLVYNSWLTMHQKGESDQNTCSFNDLALIKVNPDDVGKVNPSIPFWGGPTGIDTDGTTPDEKIYSYGSSSLKFGFKKLSKQHGVSKADQPADNGWSHIVQMRFPGIPGDSGSAYLDAQGRALGVLSTIGLALPPLNNIGDISHELQYARANSGIDGLQLVLGTAPFKGE</sequence>